<dbReference type="GO" id="GO:0006351">
    <property type="term" value="P:DNA-templated transcription"/>
    <property type="evidence" value="ECO:0007669"/>
    <property type="project" value="InterPro"/>
</dbReference>
<evidence type="ECO:0000313" key="5">
    <source>
        <dbReference type="Proteomes" id="UP000001072"/>
    </source>
</evidence>
<dbReference type="HOGENOM" id="CLU_739832_0_0_1"/>
<evidence type="ECO:0000259" key="3">
    <source>
        <dbReference type="PROSITE" id="PS50048"/>
    </source>
</evidence>
<keyword evidence="2" id="KW-0539">Nucleus</keyword>
<dbReference type="InterPro" id="IPR036864">
    <property type="entry name" value="Zn2-C6_fun-type_DNA-bd_sf"/>
</dbReference>
<dbReference type="EMBL" id="GL883127">
    <property type="protein sequence ID" value="EGG02899.1"/>
    <property type="molecule type" value="Genomic_DNA"/>
</dbReference>
<dbReference type="Proteomes" id="UP000001072">
    <property type="component" value="Unassembled WGS sequence"/>
</dbReference>
<dbReference type="CDD" id="cd12148">
    <property type="entry name" value="fungal_TF_MHR"/>
    <property type="match status" value="1"/>
</dbReference>
<dbReference type="KEGG" id="mlr:MELLADRAFT_109634"/>
<keyword evidence="1" id="KW-0479">Metal-binding</keyword>
<dbReference type="eggNOG" id="ENOG502QSY2">
    <property type="taxonomic scope" value="Eukaryota"/>
</dbReference>
<dbReference type="GO" id="GO:0000981">
    <property type="term" value="F:DNA-binding transcription factor activity, RNA polymerase II-specific"/>
    <property type="evidence" value="ECO:0007669"/>
    <property type="project" value="InterPro"/>
</dbReference>
<dbReference type="RefSeq" id="XP_007413692.1">
    <property type="nucleotide sequence ID" value="XM_007413630.1"/>
</dbReference>
<evidence type="ECO:0000256" key="1">
    <source>
        <dbReference type="ARBA" id="ARBA00022723"/>
    </source>
</evidence>
<dbReference type="GeneID" id="18923819"/>
<dbReference type="OrthoDB" id="2503714at2759"/>
<dbReference type="InterPro" id="IPR001138">
    <property type="entry name" value="Zn2Cys6_DnaBD"/>
</dbReference>
<dbReference type="GO" id="GO:0003677">
    <property type="term" value="F:DNA binding"/>
    <property type="evidence" value="ECO:0007669"/>
    <property type="project" value="InterPro"/>
</dbReference>
<dbReference type="PANTHER" id="PTHR46910:SF1">
    <property type="entry name" value="MISCELLANEOUS ZN(II)2CYS6 TRANSCRIPTION FACTOR (EUROFUNG)-RELATED"/>
    <property type="match status" value="1"/>
</dbReference>
<protein>
    <recommendedName>
        <fullName evidence="3">Zn(2)-C6 fungal-type domain-containing protein</fullName>
    </recommendedName>
</protein>
<name>F4RX41_MELLP</name>
<gene>
    <name evidence="4" type="ORF">MELLADRAFT_109634</name>
</gene>
<dbReference type="Gene3D" id="4.10.240.10">
    <property type="entry name" value="Zn(2)-C6 fungal-type DNA-binding domain"/>
    <property type="match status" value="1"/>
</dbReference>
<dbReference type="PANTHER" id="PTHR46910">
    <property type="entry name" value="TRANSCRIPTION FACTOR PDR1"/>
    <property type="match status" value="1"/>
</dbReference>
<dbReference type="SMART" id="SM00066">
    <property type="entry name" value="GAL4"/>
    <property type="match status" value="1"/>
</dbReference>
<dbReference type="InterPro" id="IPR007219">
    <property type="entry name" value="XnlR_reg_dom"/>
</dbReference>
<organism evidence="5">
    <name type="scientific">Melampsora larici-populina (strain 98AG31 / pathotype 3-4-7)</name>
    <name type="common">Poplar leaf rust fungus</name>
    <dbReference type="NCBI Taxonomy" id="747676"/>
    <lineage>
        <taxon>Eukaryota</taxon>
        <taxon>Fungi</taxon>
        <taxon>Dikarya</taxon>
        <taxon>Basidiomycota</taxon>
        <taxon>Pucciniomycotina</taxon>
        <taxon>Pucciniomycetes</taxon>
        <taxon>Pucciniales</taxon>
        <taxon>Melampsoraceae</taxon>
        <taxon>Melampsora</taxon>
    </lineage>
</organism>
<dbReference type="STRING" id="747676.F4RX41"/>
<dbReference type="CDD" id="cd00067">
    <property type="entry name" value="GAL4"/>
    <property type="match status" value="1"/>
</dbReference>
<sequence length="374" mass="42032">MSEAHRDEQPSKRTNHRACDACRKMKIKCILSGSAPCASCKNSSRPCTFDYTGVKRERPPSKHDLEQLNARIRVLEYALHKLAPDIDLSSLPRTADQARTMVNSSRFNKPEMNVKCSPKEPIQSQSILDCLTSMEEMVQSMAQLQLPAGSYLDQIGSKGSSLPEGWEAIDDPGEPNHANLISNPERPISERWVECLHFRNLADEQYYPPPDLAESLIELYFQKIHPHEYILHRGEFMRHYKSGRAQLDCSFRALCYAIFASASRFSSDFRVAPPKEGALVDRQAAGALYGAAVIPLITPLTLPSLGEGVHTAGTPRWETAFLKDQLRKRAFWCLFFREAQLSVALGRLSTMRNSSVTISMSSSPLRLGWLSFDQ</sequence>
<reference evidence="5" key="1">
    <citation type="journal article" date="2011" name="Proc. Natl. Acad. Sci. U.S.A.">
        <title>Obligate biotrophy features unraveled by the genomic analysis of rust fungi.</title>
        <authorList>
            <person name="Duplessis S."/>
            <person name="Cuomo C.A."/>
            <person name="Lin Y.-C."/>
            <person name="Aerts A."/>
            <person name="Tisserant E."/>
            <person name="Veneault-Fourrey C."/>
            <person name="Joly D.L."/>
            <person name="Hacquard S."/>
            <person name="Amselem J."/>
            <person name="Cantarel B.L."/>
            <person name="Chiu R."/>
            <person name="Coutinho P.M."/>
            <person name="Feau N."/>
            <person name="Field M."/>
            <person name="Frey P."/>
            <person name="Gelhaye E."/>
            <person name="Goldberg J."/>
            <person name="Grabherr M.G."/>
            <person name="Kodira C.D."/>
            <person name="Kohler A."/>
            <person name="Kuees U."/>
            <person name="Lindquist E.A."/>
            <person name="Lucas S.M."/>
            <person name="Mago R."/>
            <person name="Mauceli E."/>
            <person name="Morin E."/>
            <person name="Murat C."/>
            <person name="Pangilinan J.L."/>
            <person name="Park R."/>
            <person name="Pearson M."/>
            <person name="Quesneville H."/>
            <person name="Rouhier N."/>
            <person name="Sakthikumar S."/>
            <person name="Salamov A.A."/>
            <person name="Schmutz J."/>
            <person name="Selles B."/>
            <person name="Shapiro H."/>
            <person name="Tanguay P."/>
            <person name="Tuskan G.A."/>
            <person name="Henrissat B."/>
            <person name="Van de Peer Y."/>
            <person name="Rouze P."/>
            <person name="Ellis J.G."/>
            <person name="Dodds P.N."/>
            <person name="Schein J.E."/>
            <person name="Zhong S."/>
            <person name="Hamelin R.C."/>
            <person name="Grigoriev I.V."/>
            <person name="Szabo L.J."/>
            <person name="Martin F."/>
        </authorList>
    </citation>
    <scope>NUCLEOTIDE SEQUENCE [LARGE SCALE GENOMIC DNA]</scope>
    <source>
        <strain evidence="5">98AG31 / pathotype 3-4-7</strain>
    </source>
</reference>
<evidence type="ECO:0000313" key="4">
    <source>
        <dbReference type="EMBL" id="EGG02899.1"/>
    </source>
</evidence>
<feature type="domain" description="Zn(2)-C6 fungal-type" evidence="3">
    <location>
        <begin position="18"/>
        <end position="49"/>
    </location>
</feature>
<dbReference type="PROSITE" id="PS50048">
    <property type="entry name" value="ZN2_CY6_FUNGAL_2"/>
    <property type="match status" value="1"/>
</dbReference>
<dbReference type="VEuPathDB" id="FungiDB:MELLADRAFT_109634"/>
<dbReference type="PROSITE" id="PS00463">
    <property type="entry name" value="ZN2_CY6_FUNGAL_1"/>
    <property type="match status" value="1"/>
</dbReference>
<dbReference type="Pfam" id="PF04082">
    <property type="entry name" value="Fungal_trans"/>
    <property type="match status" value="1"/>
</dbReference>
<dbReference type="Pfam" id="PF00172">
    <property type="entry name" value="Zn_clus"/>
    <property type="match status" value="1"/>
</dbReference>
<evidence type="ECO:0000256" key="2">
    <source>
        <dbReference type="ARBA" id="ARBA00023242"/>
    </source>
</evidence>
<keyword evidence="5" id="KW-1185">Reference proteome</keyword>
<dbReference type="InterPro" id="IPR050987">
    <property type="entry name" value="AtrR-like"/>
</dbReference>
<dbReference type="AlphaFoldDB" id="F4RX41"/>
<accession>F4RX41</accession>
<dbReference type="GO" id="GO:0008270">
    <property type="term" value="F:zinc ion binding"/>
    <property type="evidence" value="ECO:0007669"/>
    <property type="project" value="InterPro"/>
</dbReference>
<dbReference type="InParanoid" id="F4RX41"/>
<proteinExistence type="predicted"/>
<dbReference type="SUPFAM" id="SSF57701">
    <property type="entry name" value="Zn2/Cys6 DNA-binding domain"/>
    <property type="match status" value="1"/>
</dbReference>